<protein>
    <submittedName>
        <fullName evidence="1">Uncharacterized protein</fullName>
    </submittedName>
</protein>
<reference evidence="1 2" key="2">
    <citation type="journal article" date="2009" name="Genome Res.">
        <title>Ortho-proteogenomics: multiple proteomes investigation through orthology and a new MS-based protocol.</title>
        <authorList>
            <person name="Gallien S."/>
            <person name="Perrodou E."/>
            <person name="Carapito C."/>
            <person name="Deshayes C."/>
            <person name="Reyrat J.M."/>
            <person name="Van Dorsselaer A."/>
            <person name="Poch O."/>
            <person name="Schaeffer C."/>
            <person name="Lecompte O."/>
        </authorList>
    </citation>
    <scope>NUCLEOTIDE SEQUENCE [LARGE SCALE GENOMIC DNA]</scope>
    <source>
        <strain evidence="2">ATCC 700084 / mc(2)155</strain>
    </source>
</reference>
<dbReference type="Proteomes" id="UP000006158">
    <property type="component" value="Chromosome"/>
</dbReference>
<gene>
    <name evidence="1" type="ordered locus">MSMEI_1826</name>
</gene>
<proteinExistence type="predicted"/>
<evidence type="ECO:0000313" key="2">
    <source>
        <dbReference type="Proteomes" id="UP000006158"/>
    </source>
</evidence>
<dbReference type="KEGG" id="msg:MSMEI_1826"/>
<evidence type="ECO:0000313" key="1">
    <source>
        <dbReference type="EMBL" id="AFP38298.1"/>
    </source>
</evidence>
<accession>I7FHL0</accession>
<sequence length="31" mass="3451">MISGRERNHLNHDDDDGCCARDWSGGTFTAI</sequence>
<reference evidence="1 2" key="1">
    <citation type="journal article" date="2007" name="Genome Biol.">
        <title>Interrupted coding sequences in Mycobacterium smegmatis: authentic mutations or sequencing errors?</title>
        <authorList>
            <person name="Deshayes C."/>
            <person name="Perrodou E."/>
            <person name="Gallien S."/>
            <person name="Euphrasie D."/>
            <person name="Schaeffer C."/>
            <person name="Van-Dorsselaer A."/>
            <person name="Poch O."/>
            <person name="Lecompte O."/>
            <person name="Reyrat J.M."/>
        </authorList>
    </citation>
    <scope>NUCLEOTIDE SEQUENCE [LARGE SCALE GENOMIC DNA]</scope>
    <source>
        <strain evidence="2">ATCC 700084 / mc(2)155</strain>
    </source>
</reference>
<dbReference type="EMBL" id="CP001663">
    <property type="protein sequence ID" value="AFP38298.1"/>
    <property type="molecule type" value="Genomic_DNA"/>
</dbReference>
<dbReference type="AlphaFoldDB" id="I7FHL0"/>
<organism evidence="1 2">
    <name type="scientific">Mycolicibacterium smegmatis (strain ATCC 700084 / mc(2)155)</name>
    <name type="common">Mycobacterium smegmatis</name>
    <dbReference type="NCBI Taxonomy" id="246196"/>
    <lineage>
        <taxon>Bacteria</taxon>
        <taxon>Bacillati</taxon>
        <taxon>Actinomycetota</taxon>
        <taxon>Actinomycetes</taxon>
        <taxon>Mycobacteriales</taxon>
        <taxon>Mycobacteriaceae</taxon>
        <taxon>Mycolicibacterium</taxon>
    </lineage>
</organism>
<dbReference type="PATRIC" id="fig|246196.56.peg.1877"/>
<name>I7FHL0_MYCS2</name>